<evidence type="ECO:0000256" key="3">
    <source>
        <dbReference type="ARBA" id="ARBA00022741"/>
    </source>
</evidence>
<evidence type="ECO:0000256" key="1">
    <source>
        <dbReference type="ARBA" id="ARBA00022527"/>
    </source>
</evidence>
<evidence type="ECO:0000256" key="4">
    <source>
        <dbReference type="ARBA" id="ARBA00022777"/>
    </source>
</evidence>
<keyword evidence="4 9" id="KW-0418">Kinase</keyword>
<dbReference type="PROSITE" id="PS51257">
    <property type="entry name" value="PROKAR_LIPOPROTEIN"/>
    <property type="match status" value="1"/>
</dbReference>
<evidence type="ECO:0000313" key="9">
    <source>
        <dbReference type="EMBL" id="KAG5190732.1"/>
    </source>
</evidence>
<evidence type="ECO:0000256" key="7">
    <source>
        <dbReference type="RuleBase" id="RU000304"/>
    </source>
</evidence>
<keyword evidence="3 6" id="KW-0547">Nucleotide-binding</keyword>
<dbReference type="PROSITE" id="PS00107">
    <property type="entry name" value="PROTEIN_KINASE_ATP"/>
    <property type="match status" value="1"/>
</dbReference>
<evidence type="ECO:0000256" key="5">
    <source>
        <dbReference type="ARBA" id="ARBA00022840"/>
    </source>
</evidence>
<dbReference type="EMBL" id="JAFCMP010000029">
    <property type="protein sequence ID" value="KAG5190732.1"/>
    <property type="molecule type" value="Genomic_DNA"/>
</dbReference>
<dbReference type="PANTHER" id="PTHR22974">
    <property type="entry name" value="MIXED LINEAGE PROTEIN KINASE"/>
    <property type="match status" value="1"/>
</dbReference>
<name>A0A835ZEK4_9STRA</name>
<dbReference type="GO" id="GO:0007059">
    <property type="term" value="P:chromosome segregation"/>
    <property type="evidence" value="ECO:0007669"/>
    <property type="project" value="TreeGrafter"/>
</dbReference>
<dbReference type="Gene3D" id="1.10.510.10">
    <property type="entry name" value="Transferase(Phosphotransferase) domain 1"/>
    <property type="match status" value="1"/>
</dbReference>
<dbReference type="InterPro" id="IPR011009">
    <property type="entry name" value="Kinase-like_dom_sf"/>
</dbReference>
<comment type="caution">
    <text evidence="9">The sequence shown here is derived from an EMBL/GenBank/DDBJ whole genome shotgun (WGS) entry which is preliminary data.</text>
</comment>
<dbReference type="PANTHER" id="PTHR22974:SF23">
    <property type="entry name" value="TOUSLED-LIKE KINASE, ISOFORM G"/>
    <property type="match status" value="1"/>
</dbReference>
<dbReference type="GO" id="GO:0005634">
    <property type="term" value="C:nucleus"/>
    <property type="evidence" value="ECO:0007669"/>
    <property type="project" value="TreeGrafter"/>
</dbReference>
<dbReference type="SUPFAM" id="SSF56112">
    <property type="entry name" value="Protein kinase-like (PK-like)"/>
    <property type="match status" value="1"/>
</dbReference>
<dbReference type="GO" id="GO:0004674">
    <property type="term" value="F:protein serine/threonine kinase activity"/>
    <property type="evidence" value="ECO:0007669"/>
    <property type="project" value="UniProtKB-KW"/>
</dbReference>
<organism evidence="9 10">
    <name type="scientific">Tribonema minus</name>
    <dbReference type="NCBI Taxonomy" id="303371"/>
    <lineage>
        <taxon>Eukaryota</taxon>
        <taxon>Sar</taxon>
        <taxon>Stramenopiles</taxon>
        <taxon>Ochrophyta</taxon>
        <taxon>PX clade</taxon>
        <taxon>Xanthophyceae</taxon>
        <taxon>Tribonematales</taxon>
        <taxon>Tribonemataceae</taxon>
        <taxon>Tribonema</taxon>
    </lineage>
</organism>
<dbReference type="GO" id="GO:0005524">
    <property type="term" value="F:ATP binding"/>
    <property type="evidence" value="ECO:0007669"/>
    <property type="project" value="UniProtKB-UniRule"/>
</dbReference>
<dbReference type="GO" id="GO:0035556">
    <property type="term" value="P:intracellular signal transduction"/>
    <property type="evidence" value="ECO:0007669"/>
    <property type="project" value="TreeGrafter"/>
</dbReference>
<evidence type="ECO:0000256" key="6">
    <source>
        <dbReference type="PROSITE-ProRule" id="PRU10141"/>
    </source>
</evidence>
<accession>A0A835ZEK4</accession>
<keyword evidence="2" id="KW-0808">Transferase</keyword>
<dbReference type="AlphaFoldDB" id="A0A835ZEK4"/>
<sequence>MKPAGDKRSGINSQLGAFSCCTMAQEVWEEGQLAKDLRAKAGALLERKSKLDARRRFQELLVVEEEEAVRRHTAQLKKDEAAYAEERRALDARKARHMRELRRAACEDQRCVILEVEGPRGRYVLLNLLGKGGFSEVWRAYDVRGLGEVAVKIHQFDSNWSDARRTSFVRHATREYKIQKALRHERVVRLLDCFEITHSSFATVLELCNGGDLDELLKQNRCIPEKDARLILLQIVSGLRYVSSPHGDRAYMLIGLRYMSSPHGDRAAIIHYDLKPGNILFDVNGDVKITDFGLSKIVPDEGGGVGDMTSMELTSQGAGTLFYLPPETFVTGSNAPRISSRNKIDVWSLGVIFYQMLYGVRPFGEGQTQEAILREGTMLRATSVAFPAAGAAAAVSEEAKAFIIACLTHSQAERPDVQQLCDHPYLSRGAGR</sequence>
<keyword evidence="1 7" id="KW-0723">Serine/threonine-protein kinase</keyword>
<evidence type="ECO:0000313" key="10">
    <source>
        <dbReference type="Proteomes" id="UP000664859"/>
    </source>
</evidence>
<evidence type="ECO:0000256" key="2">
    <source>
        <dbReference type="ARBA" id="ARBA00022679"/>
    </source>
</evidence>
<feature type="domain" description="Protein kinase" evidence="8">
    <location>
        <begin position="123"/>
        <end position="426"/>
    </location>
</feature>
<dbReference type="Pfam" id="PF00069">
    <property type="entry name" value="Pkinase"/>
    <property type="match status" value="2"/>
</dbReference>
<dbReference type="OrthoDB" id="346907at2759"/>
<proteinExistence type="inferred from homology"/>
<dbReference type="PROSITE" id="PS50011">
    <property type="entry name" value="PROTEIN_KINASE_DOM"/>
    <property type="match status" value="1"/>
</dbReference>
<dbReference type="InterPro" id="IPR008271">
    <property type="entry name" value="Ser/Thr_kinase_AS"/>
</dbReference>
<evidence type="ECO:0000259" key="8">
    <source>
        <dbReference type="PROSITE" id="PS50011"/>
    </source>
</evidence>
<feature type="binding site" evidence="6">
    <location>
        <position position="152"/>
    </location>
    <ligand>
        <name>ATP</name>
        <dbReference type="ChEBI" id="CHEBI:30616"/>
    </ligand>
</feature>
<dbReference type="Proteomes" id="UP000664859">
    <property type="component" value="Unassembled WGS sequence"/>
</dbReference>
<dbReference type="InterPro" id="IPR017441">
    <property type="entry name" value="Protein_kinase_ATP_BS"/>
</dbReference>
<dbReference type="InterPro" id="IPR000719">
    <property type="entry name" value="Prot_kinase_dom"/>
</dbReference>
<comment type="similarity">
    <text evidence="7">Belongs to the protein kinase superfamily.</text>
</comment>
<reference evidence="9" key="1">
    <citation type="submission" date="2021-02" db="EMBL/GenBank/DDBJ databases">
        <title>First Annotated Genome of the Yellow-green Alga Tribonema minus.</title>
        <authorList>
            <person name="Mahan K.M."/>
        </authorList>
    </citation>
    <scope>NUCLEOTIDE SEQUENCE</scope>
    <source>
        <strain evidence="9">UTEX B ZZ1240</strain>
    </source>
</reference>
<protein>
    <submittedName>
        <fullName evidence="9">Kinase-like domain-containing protein</fullName>
    </submittedName>
</protein>
<keyword evidence="5 6" id="KW-0067">ATP-binding</keyword>
<dbReference type="PROSITE" id="PS00108">
    <property type="entry name" value="PROTEIN_KINASE_ST"/>
    <property type="match status" value="1"/>
</dbReference>
<dbReference type="SMART" id="SM00220">
    <property type="entry name" value="S_TKc"/>
    <property type="match status" value="1"/>
</dbReference>
<gene>
    <name evidence="9" type="ORF">JKP88DRAFT_259724</name>
</gene>
<keyword evidence="10" id="KW-1185">Reference proteome</keyword>